<protein>
    <submittedName>
        <fullName evidence="3">Prolyl oligopeptidase family serine peptidase</fullName>
    </submittedName>
</protein>
<reference evidence="4" key="1">
    <citation type="journal article" date="2019" name="Int. J. Syst. Evol. Microbiol.">
        <title>The Global Catalogue of Microorganisms (GCM) 10K type strain sequencing project: providing services to taxonomists for standard genome sequencing and annotation.</title>
        <authorList>
            <consortium name="The Broad Institute Genomics Platform"/>
            <consortium name="The Broad Institute Genome Sequencing Center for Infectious Disease"/>
            <person name="Wu L."/>
            <person name="Ma J."/>
        </authorList>
    </citation>
    <scope>NUCLEOTIDE SEQUENCE [LARGE SCALE GENOMIC DNA]</scope>
    <source>
        <strain evidence="4">JCM 4816</strain>
    </source>
</reference>
<name>A0ABW1FXX4_9ACTN</name>
<dbReference type="EMBL" id="JBHSQJ010000023">
    <property type="protein sequence ID" value="MFC5907104.1"/>
    <property type="molecule type" value="Genomic_DNA"/>
</dbReference>
<proteinExistence type="inferred from homology"/>
<dbReference type="Pfam" id="PF12697">
    <property type="entry name" value="Abhydrolase_6"/>
    <property type="match status" value="1"/>
</dbReference>
<dbReference type="Proteomes" id="UP001596174">
    <property type="component" value="Unassembled WGS sequence"/>
</dbReference>
<keyword evidence="4" id="KW-1185">Reference proteome</keyword>
<dbReference type="PANTHER" id="PTHR22946">
    <property type="entry name" value="DIENELACTONE HYDROLASE DOMAIN-CONTAINING PROTEIN-RELATED"/>
    <property type="match status" value="1"/>
</dbReference>
<dbReference type="InterPro" id="IPR029058">
    <property type="entry name" value="AB_hydrolase_fold"/>
</dbReference>
<accession>A0ABW1FXX4</accession>
<sequence>MLQIRAHTPHPSDVLLVLHGGDEENLRAPGRVNPPLLRMRPFERALLRRLEDDPVTVAEVRYRHRGWNGERADAAVDARDAVTELAQRLPSERKLVLLGHSMGARAALRAGGHPAVAGVVALAAWCPAEEPVEHLAGTRLLLVHSDRDRVTPPEESLVFAARARAAGAHVARLLIAGSDHAMARHARAWQRAATVLTGALLDRWPFPDPVRRALDRTGTDDAGLELRLPLFDGGRV</sequence>
<evidence type="ECO:0000313" key="3">
    <source>
        <dbReference type="EMBL" id="MFC5907104.1"/>
    </source>
</evidence>
<comment type="similarity">
    <text evidence="1">Belongs to the AB hydrolase superfamily. FUS2 hydrolase family.</text>
</comment>
<evidence type="ECO:0000256" key="1">
    <source>
        <dbReference type="ARBA" id="ARBA00038115"/>
    </source>
</evidence>
<dbReference type="RefSeq" id="WP_380581174.1">
    <property type="nucleotide sequence ID" value="NZ_JBHSQJ010000023.1"/>
</dbReference>
<dbReference type="SUPFAM" id="SSF53474">
    <property type="entry name" value="alpha/beta-Hydrolases"/>
    <property type="match status" value="1"/>
</dbReference>
<gene>
    <name evidence="3" type="ORF">ACFP3V_07715</name>
</gene>
<evidence type="ECO:0000313" key="4">
    <source>
        <dbReference type="Proteomes" id="UP001596174"/>
    </source>
</evidence>
<dbReference type="InterPro" id="IPR050261">
    <property type="entry name" value="FrsA_esterase"/>
</dbReference>
<comment type="caution">
    <text evidence="3">The sequence shown here is derived from an EMBL/GenBank/DDBJ whole genome shotgun (WGS) entry which is preliminary data.</text>
</comment>
<feature type="domain" description="AB hydrolase-1" evidence="2">
    <location>
        <begin position="39"/>
        <end position="207"/>
    </location>
</feature>
<dbReference type="Gene3D" id="3.40.50.1820">
    <property type="entry name" value="alpha/beta hydrolase"/>
    <property type="match status" value="1"/>
</dbReference>
<evidence type="ECO:0000259" key="2">
    <source>
        <dbReference type="Pfam" id="PF12697"/>
    </source>
</evidence>
<organism evidence="3 4">
    <name type="scientific">Streptacidiphilus monticola</name>
    <dbReference type="NCBI Taxonomy" id="2161674"/>
    <lineage>
        <taxon>Bacteria</taxon>
        <taxon>Bacillati</taxon>
        <taxon>Actinomycetota</taxon>
        <taxon>Actinomycetes</taxon>
        <taxon>Kitasatosporales</taxon>
        <taxon>Streptomycetaceae</taxon>
        <taxon>Streptacidiphilus</taxon>
    </lineage>
</organism>
<dbReference type="InterPro" id="IPR000073">
    <property type="entry name" value="AB_hydrolase_1"/>
</dbReference>